<dbReference type="PANTHER" id="PTHR11552:SF152">
    <property type="entry name" value="OXIDASE (CODA), PUTATIVE (AFU_ORTHOLOGUE AFUA_8G04090)-RELATED"/>
    <property type="match status" value="1"/>
</dbReference>
<keyword evidence="3" id="KW-0134">Cell wall</keyword>
<dbReference type="GO" id="GO:0016614">
    <property type="term" value="F:oxidoreductase activity, acting on CH-OH group of donors"/>
    <property type="evidence" value="ECO:0007669"/>
    <property type="project" value="InterPro"/>
</dbReference>
<dbReference type="InterPro" id="IPR036188">
    <property type="entry name" value="FAD/NAD-bd_sf"/>
</dbReference>
<reference evidence="6" key="1">
    <citation type="journal article" date="2017" name="Nat. Microbiol.">
        <title>Global analysis of biosynthetic gene clusters reveals vast potential of secondary metabolite production in Penicillium species.</title>
        <authorList>
            <person name="Nielsen J.C."/>
            <person name="Grijseels S."/>
            <person name="Prigent S."/>
            <person name="Ji B."/>
            <person name="Dainat J."/>
            <person name="Nielsen K.F."/>
            <person name="Frisvad J.C."/>
            <person name="Workman M."/>
            <person name="Nielsen J."/>
        </authorList>
    </citation>
    <scope>NUCLEOTIDE SEQUENCE [LARGE SCALE GENOMIC DNA]</scope>
    <source>
        <strain evidence="6">IBT 24891</strain>
    </source>
</reference>
<name>A0A1V6TKM0_9EURO</name>
<evidence type="ECO:0000256" key="1">
    <source>
        <dbReference type="ARBA" id="ARBA00004191"/>
    </source>
</evidence>
<gene>
    <name evidence="5" type="ORF">PENSTE_c005G03359</name>
</gene>
<dbReference type="InterPro" id="IPR012132">
    <property type="entry name" value="GMC_OxRdtase"/>
</dbReference>
<dbReference type="OrthoDB" id="269227at2759"/>
<evidence type="ECO:0000313" key="5">
    <source>
        <dbReference type="EMBL" id="OQE26470.1"/>
    </source>
</evidence>
<proteinExistence type="inferred from homology"/>
<keyword evidence="3" id="KW-0964">Secreted</keyword>
<comment type="similarity">
    <text evidence="2">Belongs to the GMC oxidoreductase family.</text>
</comment>
<evidence type="ECO:0000256" key="3">
    <source>
        <dbReference type="ARBA" id="ARBA00022512"/>
    </source>
</evidence>
<dbReference type="InterPro" id="IPR007867">
    <property type="entry name" value="GMC_OxRtase_C"/>
</dbReference>
<dbReference type="Gene3D" id="3.30.410.40">
    <property type="match status" value="1"/>
</dbReference>
<dbReference type="Pfam" id="PF05199">
    <property type="entry name" value="GMC_oxred_C"/>
    <property type="match status" value="1"/>
</dbReference>
<feature type="domain" description="Glucose-methanol-choline oxidoreductase C-terminal" evidence="4">
    <location>
        <begin position="9"/>
        <end position="131"/>
    </location>
</feature>
<dbReference type="EMBL" id="MLKD01000005">
    <property type="protein sequence ID" value="OQE26470.1"/>
    <property type="molecule type" value="Genomic_DNA"/>
</dbReference>
<dbReference type="Proteomes" id="UP000191285">
    <property type="component" value="Unassembled WGS sequence"/>
</dbReference>
<comment type="subcellular location">
    <subcellularLocation>
        <location evidence="1">Secreted</location>
        <location evidence="1">Cell wall</location>
    </subcellularLocation>
</comment>
<dbReference type="SUPFAM" id="SSF54373">
    <property type="entry name" value="FAD-linked reductases, C-terminal domain"/>
    <property type="match status" value="1"/>
</dbReference>
<dbReference type="SUPFAM" id="SSF51905">
    <property type="entry name" value="FAD/NAD(P)-binding domain"/>
    <property type="match status" value="1"/>
</dbReference>
<dbReference type="PANTHER" id="PTHR11552">
    <property type="entry name" value="GLUCOSE-METHANOL-CHOLINE GMC OXIDOREDUCTASE"/>
    <property type="match status" value="1"/>
</dbReference>
<dbReference type="GO" id="GO:0050660">
    <property type="term" value="F:flavin adenine dinucleotide binding"/>
    <property type="evidence" value="ECO:0007669"/>
    <property type="project" value="InterPro"/>
</dbReference>
<accession>A0A1V6TKM0</accession>
<sequence length="151" mass="16455">MISGLRALNPALDFGYFTDPEGHDAATIVAGLKTARQIAQQAPFKEWIKREVAPAPEIQTDEELSEYCRRVAHTVYHPAGTTKMGDIVQDKMAVVDPELKVRCLKGLRIADAGIFSDMPSVNPMLTVLAIGERAAELVVAEAGWKPSKPNL</sequence>
<keyword evidence="6" id="KW-1185">Reference proteome</keyword>
<protein>
    <recommendedName>
        <fullName evidence="4">Glucose-methanol-choline oxidoreductase C-terminal domain-containing protein</fullName>
    </recommendedName>
</protein>
<evidence type="ECO:0000313" key="6">
    <source>
        <dbReference type="Proteomes" id="UP000191285"/>
    </source>
</evidence>
<organism evidence="5 6">
    <name type="scientific">Penicillium steckii</name>
    <dbReference type="NCBI Taxonomy" id="303698"/>
    <lineage>
        <taxon>Eukaryota</taxon>
        <taxon>Fungi</taxon>
        <taxon>Dikarya</taxon>
        <taxon>Ascomycota</taxon>
        <taxon>Pezizomycotina</taxon>
        <taxon>Eurotiomycetes</taxon>
        <taxon>Eurotiomycetidae</taxon>
        <taxon>Eurotiales</taxon>
        <taxon>Aspergillaceae</taxon>
        <taxon>Penicillium</taxon>
    </lineage>
</organism>
<dbReference type="AlphaFoldDB" id="A0A1V6TKM0"/>
<comment type="caution">
    <text evidence="5">The sequence shown here is derived from an EMBL/GenBank/DDBJ whole genome shotgun (WGS) entry which is preliminary data.</text>
</comment>
<dbReference type="Gene3D" id="3.50.50.60">
    <property type="entry name" value="FAD/NAD(P)-binding domain"/>
    <property type="match status" value="1"/>
</dbReference>
<evidence type="ECO:0000256" key="2">
    <source>
        <dbReference type="ARBA" id="ARBA00010790"/>
    </source>
</evidence>
<evidence type="ECO:0000259" key="4">
    <source>
        <dbReference type="Pfam" id="PF05199"/>
    </source>
</evidence>
<dbReference type="STRING" id="303698.A0A1V6TKM0"/>